<feature type="transmembrane region" description="Helical" evidence="9">
    <location>
        <begin position="439"/>
        <end position="459"/>
    </location>
</feature>
<gene>
    <name evidence="10" type="ORF">HMPREF1650_06185</name>
</gene>
<dbReference type="EMBL" id="JRNE01000047">
    <property type="protein sequence ID" value="KGF16924.1"/>
    <property type="molecule type" value="Genomic_DNA"/>
</dbReference>
<feature type="transmembrane region" description="Helical" evidence="9">
    <location>
        <begin position="171"/>
        <end position="189"/>
    </location>
</feature>
<comment type="subcellular location">
    <subcellularLocation>
        <location evidence="1">Membrane</location>
        <topology evidence="1">Multi-pass membrane protein</topology>
    </subcellularLocation>
</comment>
<dbReference type="PANTHER" id="PTHR10283:SF82">
    <property type="entry name" value="SOLUTE CARRIER FAMILY 13 MEMBER 2"/>
    <property type="match status" value="1"/>
</dbReference>
<evidence type="ECO:0000256" key="2">
    <source>
        <dbReference type="ARBA" id="ARBA00006772"/>
    </source>
</evidence>
<proteinExistence type="inferred from homology"/>
<feature type="transmembrane region" description="Helical" evidence="9">
    <location>
        <begin position="529"/>
        <end position="554"/>
    </location>
</feature>
<feature type="transmembrane region" description="Helical" evidence="9">
    <location>
        <begin position="37"/>
        <end position="53"/>
    </location>
</feature>
<accession>A0A096A7S8</accession>
<name>A0A096A7S8_9CORY</name>
<feature type="transmembrane region" description="Helical" evidence="9">
    <location>
        <begin position="290"/>
        <end position="312"/>
    </location>
</feature>
<sequence>MSTAHPTGRTSASAAAELSPGQQDRGDGPRELFRKRFGLITGVVLALAVYYFMPSDLDHMLRGTAAIAVLMAAWWMSEAIPITVTALLPLVLFPALGIAKIGDFSGQYTAPTIFLFMGGFLLALGMQRWNLHKRVALWVLVAMGSSPKMLILGFMIATGFLSMWVSNTATAVMMLPIGVSVLSLIVGMLRDEAKVAKEGASSRAGGYQHASLSEGEAEILEADGDALTGEAGEQQHEHSTDPEPQSNFGIALMLGIAYAASIGSLGTIIGTPPNAMLAAYMAEQGVNIGFGQWMLLGVPVAVVLMAAAWFLLTSVIFKPEIDHIPGGRALMRQELGKLGGMSQGERRVLMVFFVAAAAWVFVPVLWPETMIADAVIAMAVGIALFLIPGGPNGVKLLRWEDALELPWGVLLLFGGGLALSKQFTESGLSDWIGEQMSGLGFLPIALLVVVVGLVVLVLTEFTSNTATAATFLPLVGAMAIGLGIDQMLLAVPVALAATSAFMMPVATPPNAIAYGSGYVSMGNMVRAGIWLNVVALVVISAAAMTLLGWVFGVVY</sequence>
<dbReference type="Pfam" id="PF00939">
    <property type="entry name" value="Na_sulph_symp"/>
    <property type="match status" value="1"/>
</dbReference>
<dbReference type="GO" id="GO:0008514">
    <property type="term" value="F:organic anion transmembrane transporter activity"/>
    <property type="evidence" value="ECO:0007669"/>
    <property type="project" value="UniProtKB-ARBA"/>
</dbReference>
<protein>
    <recommendedName>
        <fullName evidence="3">Sodium-dependent dicarboxylate transporter SdcS</fullName>
    </recommendedName>
    <alternativeName>
        <fullName evidence="7">Na(+)/dicarboxylate symporter</fullName>
    </alternativeName>
</protein>
<evidence type="ECO:0000256" key="3">
    <source>
        <dbReference type="ARBA" id="ARBA00020150"/>
    </source>
</evidence>
<evidence type="ECO:0000256" key="6">
    <source>
        <dbReference type="ARBA" id="ARBA00023136"/>
    </source>
</evidence>
<organism evidence="10 11">
    <name type="scientific">Corynebacterium freneyi DNF00450</name>
    <dbReference type="NCBI Taxonomy" id="1287475"/>
    <lineage>
        <taxon>Bacteria</taxon>
        <taxon>Bacillati</taxon>
        <taxon>Actinomycetota</taxon>
        <taxon>Actinomycetes</taxon>
        <taxon>Mycobacteriales</taxon>
        <taxon>Corynebacteriaceae</taxon>
        <taxon>Corynebacterium</taxon>
    </lineage>
</organism>
<evidence type="ECO:0000256" key="5">
    <source>
        <dbReference type="ARBA" id="ARBA00022989"/>
    </source>
</evidence>
<comment type="caution">
    <text evidence="10">The sequence shown here is derived from an EMBL/GenBank/DDBJ whole genome shotgun (WGS) entry which is preliminary data.</text>
</comment>
<feature type="region of interest" description="Disordered" evidence="8">
    <location>
        <begin position="1"/>
        <end position="29"/>
    </location>
</feature>
<evidence type="ECO:0000313" key="11">
    <source>
        <dbReference type="Proteomes" id="UP000029548"/>
    </source>
</evidence>
<evidence type="ECO:0000256" key="8">
    <source>
        <dbReference type="SAM" id="MobiDB-lite"/>
    </source>
</evidence>
<feature type="transmembrane region" description="Helical" evidence="9">
    <location>
        <begin position="402"/>
        <end position="419"/>
    </location>
</feature>
<evidence type="ECO:0000256" key="7">
    <source>
        <dbReference type="ARBA" id="ARBA00031174"/>
    </source>
</evidence>
<dbReference type="PANTHER" id="PTHR10283">
    <property type="entry name" value="SOLUTE CARRIER FAMILY 13 MEMBER"/>
    <property type="match status" value="1"/>
</dbReference>
<dbReference type="RefSeq" id="WP_035121906.1">
    <property type="nucleotide sequence ID" value="NZ_JRNE01000047.1"/>
</dbReference>
<feature type="transmembrane region" description="Helical" evidence="9">
    <location>
        <begin position="372"/>
        <end position="390"/>
    </location>
</feature>
<keyword evidence="6 9" id="KW-0472">Membrane</keyword>
<evidence type="ECO:0000313" key="10">
    <source>
        <dbReference type="EMBL" id="KGF16924.1"/>
    </source>
</evidence>
<evidence type="ECO:0000256" key="9">
    <source>
        <dbReference type="SAM" id="Phobius"/>
    </source>
</evidence>
<comment type="similarity">
    <text evidence="2">Belongs to the SLC13A/DASS transporter (TC 2.A.47) family. NADC subfamily.</text>
</comment>
<feature type="transmembrane region" description="Helical" evidence="9">
    <location>
        <begin position="108"/>
        <end position="125"/>
    </location>
</feature>
<dbReference type="GO" id="GO:1905039">
    <property type="term" value="P:carboxylic acid transmembrane transport"/>
    <property type="evidence" value="ECO:0007669"/>
    <property type="project" value="UniProtKB-ARBA"/>
</dbReference>
<dbReference type="Proteomes" id="UP000029548">
    <property type="component" value="Unassembled WGS sequence"/>
</dbReference>
<feature type="transmembrane region" description="Helical" evidence="9">
    <location>
        <begin position="248"/>
        <end position="270"/>
    </location>
</feature>
<feature type="transmembrane region" description="Helical" evidence="9">
    <location>
        <begin position="471"/>
        <end position="495"/>
    </location>
</feature>
<keyword evidence="4 9" id="KW-0812">Transmembrane</keyword>
<dbReference type="GO" id="GO:0005886">
    <property type="term" value="C:plasma membrane"/>
    <property type="evidence" value="ECO:0007669"/>
    <property type="project" value="TreeGrafter"/>
</dbReference>
<keyword evidence="5 9" id="KW-1133">Transmembrane helix</keyword>
<evidence type="ECO:0000256" key="1">
    <source>
        <dbReference type="ARBA" id="ARBA00004141"/>
    </source>
</evidence>
<feature type="compositionally biased region" description="Polar residues" evidence="8">
    <location>
        <begin position="1"/>
        <end position="13"/>
    </location>
</feature>
<dbReference type="NCBIfam" id="TIGR00785">
    <property type="entry name" value="dass"/>
    <property type="match status" value="1"/>
</dbReference>
<evidence type="ECO:0000256" key="4">
    <source>
        <dbReference type="ARBA" id="ARBA00022692"/>
    </source>
</evidence>
<dbReference type="eggNOG" id="COG0471">
    <property type="taxonomic scope" value="Bacteria"/>
</dbReference>
<feature type="transmembrane region" description="Helical" evidence="9">
    <location>
        <begin position="137"/>
        <end position="165"/>
    </location>
</feature>
<reference evidence="10 11" key="1">
    <citation type="submission" date="2014-07" db="EMBL/GenBank/DDBJ databases">
        <authorList>
            <person name="McCorrison J."/>
            <person name="Sanka R."/>
            <person name="Torralba M."/>
            <person name="Gillis M."/>
            <person name="Haft D.H."/>
            <person name="Methe B."/>
            <person name="Sutton G."/>
            <person name="Nelson K.E."/>
        </authorList>
    </citation>
    <scope>NUCLEOTIDE SEQUENCE [LARGE SCALE GENOMIC DNA]</scope>
    <source>
        <strain evidence="10 11">DNF00450</strain>
    </source>
</reference>
<dbReference type="InterPro" id="IPR001898">
    <property type="entry name" value="SLC13A/DASS"/>
</dbReference>
<feature type="transmembrane region" description="Helical" evidence="9">
    <location>
        <begin position="348"/>
        <end position="366"/>
    </location>
</feature>
<dbReference type="AlphaFoldDB" id="A0A096A7S8"/>